<dbReference type="Proteomes" id="UP000598146">
    <property type="component" value="Unassembled WGS sequence"/>
</dbReference>
<organism evidence="3 4">
    <name type="scientific">Actinoplanes aureus</name>
    <dbReference type="NCBI Taxonomy" id="2792083"/>
    <lineage>
        <taxon>Bacteria</taxon>
        <taxon>Bacillati</taxon>
        <taxon>Actinomycetota</taxon>
        <taxon>Actinomycetes</taxon>
        <taxon>Micromonosporales</taxon>
        <taxon>Micromonosporaceae</taxon>
        <taxon>Actinoplanes</taxon>
    </lineage>
</organism>
<feature type="signal peptide" evidence="1">
    <location>
        <begin position="1"/>
        <end position="23"/>
    </location>
</feature>
<dbReference type="Pfam" id="PF13474">
    <property type="entry name" value="SnoaL_3"/>
    <property type="match status" value="1"/>
</dbReference>
<keyword evidence="4" id="KW-1185">Reference proteome</keyword>
<gene>
    <name evidence="3" type="ORF">I4J89_37120</name>
</gene>
<dbReference type="EMBL" id="JADQTO010000024">
    <property type="protein sequence ID" value="MBG0567084.1"/>
    <property type="molecule type" value="Genomic_DNA"/>
</dbReference>
<sequence>MKRLPVILLIALGILACAQPASADPPHTFERFLTRYEAANTAFVNGDPSRWLAITAGRDPVSIFGGFGGRGEAGTAEVHQRYLLAAGAFQPSGATVDFDYLVKDVRGRIAYTVAIETADVLYTGSTTPHRQVLRVTMIFRFDNGAWKIAHRHADTMIDLQLPERSR</sequence>
<dbReference type="InterPro" id="IPR037401">
    <property type="entry name" value="SnoaL-like"/>
</dbReference>
<dbReference type="RefSeq" id="WP_196418854.1">
    <property type="nucleotide sequence ID" value="NZ_JADQTO010000024.1"/>
</dbReference>
<feature type="domain" description="SnoaL-like" evidence="2">
    <location>
        <begin position="40"/>
        <end position="153"/>
    </location>
</feature>
<dbReference type="PROSITE" id="PS51257">
    <property type="entry name" value="PROKAR_LIPOPROTEIN"/>
    <property type="match status" value="1"/>
</dbReference>
<evidence type="ECO:0000313" key="4">
    <source>
        <dbReference type="Proteomes" id="UP000598146"/>
    </source>
</evidence>
<evidence type="ECO:0000313" key="3">
    <source>
        <dbReference type="EMBL" id="MBG0567084.1"/>
    </source>
</evidence>
<accession>A0A931CBL9</accession>
<reference evidence="3" key="1">
    <citation type="submission" date="2020-11" db="EMBL/GenBank/DDBJ databases">
        <title>Isolation and identification of active actinomycetes.</title>
        <authorList>
            <person name="Sun X."/>
        </authorList>
    </citation>
    <scope>NUCLEOTIDE SEQUENCE</scope>
    <source>
        <strain evidence="3">NEAU-A11</strain>
    </source>
</reference>
<comment type="caution">
    <text evidence="3">The sequence shown here is derived from an EMBL/GenBank/DDBJ whole genome shotgun (WGS) entry which is preliminary data.</text>
</comment>
<proteinExistence type="predicted"/>
<name>A0A931CBL9_9ACTN</name>
<dbReference type="Gene3D" id="3.10.450.50">
    <property type="match status" value="1"/>
</dbReference>
<dbReference type="InterPro" id="IPR032710">
    <property type="entry name" value="NTF2-like_dom_sf"/>
</dbReference>
<evidence type="ECO:0000256" key="1">
    <source>
        <dbReference type="SAM" id="SignalP"/>
    </source>
</evidence>
<protein>
    <submittedName>
        <fullName evidence="3">Nuclear transport factor 2 family protein</fullName>
    </submittedName>
</protein>
<evidence type="ECO:0000259" key="2">
    <source>
        <dbReference type="Pfam" id="PF13474"/>
    </source>
</evidence>
<keyword evidence="1" id="KW-0732">Signal</keyword>
<dbReference type="AlphaFoldDB" id="A0A931CBL9"/>
<dbReference type="SUPFAM" id="SSF54427">
    <property type="entry name" value="NTF2-like"/>
    <property type="match status" value="1"/>
</dbReference>
<feature type="chain" id="PRO_5037182541" evidence="1">
    <location>
        <begin position="24"/>
        <end position="166"/>
    </location>
</feature>